<evidence type="ECO:0000256" key="3">
    <source>
        <dbReference type="PROSITE-ProRule" id="PRU00339"/>
    </source>
</evidence>
<dbReference type="SUPFAM" id="SSF48452">
    <property type="entry name" value="TPR-like"/>
    <property type="match status" value="2"/>
</dbReference>
<dbReference type="Proteomes" id="UP000676456">
    <property type="component" value="Unassembled WGS sequence"/>
</dbReference>
<dbReference type="PANTHER" id="PTHR45586">
    <property type="entry name" value="TPR REPEAT-CONTAINING PROTEIN PA4667"/>
    <property type="match status" value="1"/>
</dbReference>
<keyword evidence="5" id="KW-1185">Reference proteome</keyword>
<dbReference type="Pfam" id="PF13429">
    <property type="entry name" value="TPR_15"/>
    <property type="match status" value="1"/>
</dbReference>
<reference evidence="4 5" key="1">
    <citation type="submission" date="2021-05" db="EMBL/GenBank/DDBJ databases">
        <title>Novel Bacillus species.</title>
        <authorList>
            <person name="Liu G."/>
        </authorList>
    </citation>
    <scope>NUCLEOTIDE SEQUENCE [LARGE SCALE GENOMIC DNA]</scope>
    <source>
        <strain evidence="4 5">FJAT-49682</strain>
    </source>
</reference>
<feature type="repeat" description="TPR" evidence="3">
    <location>
        <begin position="204"/>
        <end position="237"/>
    </location>
</feature>
<evidence type="ECO:0000313" key="5">
    <source>
        <dbReference type="Proteomes" id="UP000676456"/>
    </source>
</evidence>
<dbReference type="InterPro" id="IPR051012">
    <property type="entry name" value="CellSynth/LPSAsmb/PSIAsmb"/>
</dbReference>
<sequence length="420" mass="48656">MNNAELMLKFIEEQNLPEAEKQFNKVKTSSTDDEKFMLAQELSHYGYVKEAIELYEILLRFHPDEGELKLRIAELMIEMDEEDKAYDYLESIGHDDPNYPAALLIEADLYEMQGLYEVSEKKLLQAKEILPHEPIIDYALGELYMTQGRFLEASRSFKLLLTADEQIIAGIDINGRMAEALSAGGAFEEALTYYEKGLLNKQEINLLFGFGLTAFQAGSYKKAIKAFNQLREMDPDYHSLYLYLAQSHEHEEELEDALKAVQAGIALDEFNKDLYFYAGKLSLKLGNEKMAEQYLREALALDPEFIEAAFTLNRLLIHLERYEDVLEICAMFIQEGGGDPQLHWDAAVSHQQLEQYTLALNEYELAYNEYKHNRDFLVDFGYFLMEEGRRKDATRIFKRLADDEPTNEEWIAILDRLEEN</sequence>
<proteinExistence type="predicted"/>
<accession>A0A942UNY7</accession>
<evidence type="ECO:0000256" key="1">
    <source>
        <dbReference type="ARBA" id="ARBA00022737"/>
    </source>
</evidence>
<dbReference type="Gene3D" id="1.25.40.10">
    <property type="entry name" value="Tetratricopeptide repeat domain"/>
    <property type="match status" value="2"/>
</dbReference>
<dbReference type="PANTHER" id="PTHR45586:SF1">
    <property type="entry name" value="LIPOPOLYSACCHARIDE ASSEMBLY PROTEIN B"/>
    <property type="match status" value="1"/>
</dbReference>
<evidence type="ECO:0000313" key="4">
    <source>
        <dbReference type="EMBL" id="MBS4222198.1"/>
    </source>
</evidence>
<protein>
    <submittedName>
        <fullName evidence="4">Tetratricopeptide repeat protein</fullName>
    </submittedName>
</protein>
<gene>
    <name evidence="4" type="ORF">KHA91_05435</name>
</gene>
<comment type="caution">
    <text evidence="4">The sequence shown here is derived from an EMBL/GenBank/DDBJ whole genome shotgun (WGS) entry which is preliminary data.</text>
</comment>
<dbReference type="InterPro" id="IPR019734">
    <property type="entry name" value="TPR_rpt"/>
</dbReference>
<organism evidence="4 5">
    <name type="scientific">Lederbergia citrea</name>
    <dbReference type="NCBI Taxonomy" id="2833581"/>
    <lineage>
        <taxon>Bacteria</taxon>
        <taxon>Bacillati</taxon>
        <taxon>Bacillota</taxon>
        <taxon>Bacilli</taxon>
        <taxon>Bacillales</taxon>
        <taxon>Bacillaceae</taxon>
        <taxon>Lederbergia</taxon>
    </lineage>
</organism>
<dbReference type="EMBL" id="JAGYPN010000001">
    <property type="protein sequence ID" value="MBS4222198.1"/>
    <property type="molecule type" value="Genomic_DNA"/>
</dbReference>
<dbReference type="InterPro" id="IPR011990">
    <property type="entry name" value="TPR-like_helical_dom_sf"/>
</dbReference>
<dbReference type="SMART" id="SM00028">
    <property type="entry name" value="TPR"/>
    <property type="match status" value="7"/>
</dbReference>
<name>A0A942UNY7_9BACI</name>
<keyword evidence="2 3" id="KW-0802">TPR repeat</keyword>
<keyword evidence="1" id="KW-0677">Repeat</keyword>
<dbReference type="PROSITE" id="PS50005">
    <property type="entry name" value="TPR"/>
    <property type="match status" value="2"/>
</dbReference>
<dbReference type="AlphaFoldDB" id="A0A942UNY7"/>
<dbReference type="Pfam" id="PF14559">
    <property type="entry name" value="TPR_19"/>
    <property type="match status" value="1"/>
</dbReference>
<feature type="repeat" description="TPR" evidence="3">
    <location>
        <begin position="272"/>
        <end position="305"/>
    </location>
</feature>
<evidence type="ECO:0000256" key="2">
    <source>
        <dbReference type="ARBA" id="ARBA00022803"/>
    </source>
</evidence>